<feature type="domain" description="DUF4179" evidence="2">
    <location>
        <begin position="44"/>
        <end position="133"/>
    </location>
</feature>
<evidence type="ECO:0000313" key="5">
    <source>
        <dbReference type="Proteomes" id="UP000658690"/>
    </source>
</evidence>
<dbReference type="RefSeq" id="WP_171692014.1">
    <property type="nucleotide sequence ID" value="NZ_WHOC01000138.1"/>
</dbReference>
<feature type="transmembrane region" description="Helical" evidence="1">
    <location>
        <begin position="48"/>
        <end position="69"/>
    </location>
</feature>
<dbReference type="Gene3D" id="2.60.40.1640">
    <property type="entry name" value="Conserved domain protein"/>
    <property type="match status" value="1"/>
</dbReference>
<dbReference type="InterPro" id="IPR025436">
    <property type="entry name" value="DUF4179"/>
</dbReference>
<organism evidence="4 5">
    <name type="scientific">Paenibacillus germinis</name>
    <dbReference type="NCBI Taxonomy" id="2654979"/>
    <lineage>
        <taxon>Bacteria</taxon>
        <taxon>Bacillati</taxon>
        <taxon>Bacillota</taxon>
        <taxon>Bacilli</taxon>
        <taxon>Bacillales</taxon>
        <taxon>Paenibacillaceae</taxon>
        <taxon>Paenibacillus</taxon>
    </lineage>
</organism>
<evidence type="ECO:0000256" key="1">
    <source>
        <dbReference type="SAM" id="Phobius"/>
    </source>
</evidence>
<evidence type="ECO:0000259" key="3">
    <source>
        <dbReference type="Pfam" id="PF18705"/>
    </source>
</evidence>
<evidence type="ECO:0000259" key="2">
    <source>
        <dbReference type="Pfam" id="PF13786"/>
    </source>
</evidence>
<proteinExistence type="predicted"/>
<dbReference type="Pfam" id="PF18705">
    <property type="entry name" value="DUF5643"/>
    <property type="match status" value="1"/>
</dbReference>
<protein>
    <submittedName>
        <fullName evidence="4">DUF4179 domain-containing protein</fullName>
    </submittedName>
</protein>
<gene>
    <name evidence="4" type="ORF">GC102_25345</name>
</gene>
<dbReference type="Proteomes" id="UP000658690">
    <property type="component" value="Unassembled WGS sequence"/>
</dbReference>
<keyword evidence="5" id="KW-1185">Reference proteome</keyword>
<keyword evidence="1" id="KW-0472">Membrane</keyword>
<dbReference type="EMBL" id="WHOC01000138">
    <property type="protein sequence ID" value="NOU89047.1"/>
    <property type="molecule type" value="Genomic_DNA"/>
</dbReference>
<evidence type="ECO:0000313" key="4">
    <source>
        <dbReference type="EMBL" id="NOU89047.1"/>
    </source>
</evidence>
<feature type="domain" description="DUF5643" evidence="3">
    <location>
        <begin position="217"/>
        <end position="315"/>
    </location>
</feature>
<keyword evidence="1" id="KW-1133">Transmembrane helix</keyword>
<dbReference type="InterPro" id="IPR040680">
    <property type="entry name" value="DUF5643"/>
</dbReference>
<comment type="caution">
    <text evidence="4">The sequence shown here is derived from an EMBL/GenBank/DDBJ whole genome shotgun (WGS) entry which is preliminary data.</text>
</comment>
<sequence length="443" mass="49285">MNPDKLDEELIELIGDKPTVLPDLVRSRIDSTLAALPKKRHINRTRKLALASLAAAILGLILLGSGFVYPAMASALKQIPGFESVFKFAGDFGLKTADEKGMTTTINQRVTDQGITVEVSEAMYDGVRLTVGYLQTSLNGIQELGDVEYEINGKHVHFPGSGSGSRLDEHTYAGVVELNPEVELPKHFQLKMTVFRIGSTLGKWEFSFPVEKITSDNKVVMPMVTKTYGNLSLIIKKIVFTPSSTEMDVEIKRPSKVNTFINFHMIDDKGVHLEPHGGGGGGRTEGDFEISTFKHQFGPVKDIPKTVTIRPVIDGGQSSVLPKETRVLMDGSPTPEHPLVLSQGEIGLLKITQVEFLKDKTLVHYQTEGNEPHMQSNPLWIEDESGKKYLLLDKRTELIDPVLYKFIREFPVFRGDQKLTFVTKELPKPDYVKELEMTIPISP</sequence>
<name>A0ABX1Z6Y9_9BACL</name>
<reference evidence="4 5" key="1">
    <citation type="submission" date="2019-10" db="EMBL/GenBank/DDBJ databases">
        <title>Description of Paenibacillus choica sp. nov.</title>
        <authorList>
            <person name="Carlier A."/>
            <person name="Qi S."/>
        </authorList>
    </citation>
    <scope>NUCLEOTIDE SEQUENCE [LARGE SCALE GENOMIC DNA]</scope>
    <source>
        <strain evidence="4 5">LMG 31460</strain>
    </source>
</reference>
<dbReference type="Pfam" id="PF13786">
    <property type="entry name" value="DUF4179"/>
    <property type="match status" value="1"/>
</dbReference>
<keyword evidence="1" id="KW-0812">Transmembrane</keyword>
<dbReference type="Gene3D" id="2.60.40.1630">
    <property type="entry name" value="bacillus anthracis domain"/>
    <property type="match status" value="1"/>
</dbReference>
<accession>A0ABX1Z6Y9</accession>